<organism evidence="1 2">
    <name type="scientific">Actinomadura rubrisoli</name>
    <dbReference type="NCBI Taxonomy" id="2530368"/>
    <lineage>
        <taxon>Bacteria</taxon>
        <taxon>Bacillati</taxon>
        <taxon>Actinomycetota</taxon>
        <taxon>Actinomycetes</taxon>
        <taxon>Streptosporangiales</taxon>
        <taxon>Thermomonosporaceae</taxon>
        <taxon>Actinomadura</taxon>
    </lineage>
</organism>
<protein>
    <submittedName>
        <fullName evidence="1">Uncharacterized protein</fullName>
    </submittedName>
</protein>
<dbReference type="EMBL" id="SMKU01000031">
    <property type="protein sequence ID" value="TDD93457.1"/>
    <property type="molecule type" value="Genomic_DNA"/>
</dbReference>
<dbReference type="Proteomes" id="UP000294513">
    <property type="component" value="Unassembled WGS sequence"/>
</dbReference>
<comment type="caution">
    <text evidence="1">The sequence shown here is derived from an EMBL/GenBank/DDBJ whole genome shotgun (WGS) entry which is preliminary data.</text>
</comment>
<gene>
    <name evidence="1" type="ORF">E1298_09575</name>
</gene>
<dbReference type="RefSeq" id="WP_131891299.1">
    <property type="nucleotide sequence ID" value="NZ_SMKU01000031.1"/>
</dbReference>
<reference evidence="1 2" key="1">
    <citation type="submission" date="2019-03" db="EMBL/GenBank/DDBJ databases">
        <title>Draft genome sequences of novel Actinobacteria.</title>
        <authorList>
            <person name="Sahin N."/>
            <person name="Ay H."/>
            <person name="Saygin H."/>
        </authorList>
    </citation>
    <scope>NUCLEOTIDE SEQUENCE [LARGE SCALE GENOMIC DNA]</scope>
    <source>
        <strain evidence="1 2">H3C3</strain>
    </source>
</reference>
<evidence type="ECO:0000313" key="1">
    <source>
        <dbReference type="EMBL" id="TDD93457.1"/>
    </source>
</evidence>
<accession>A0A4V2YYJ8</accession>
<sequence length="67" mass="7519">MNRLVDAVAPVRDVPAVIPAGIITWWGEATKMWWALVPSRYGPRLVEAPSMEAPAVTVDWYLRRATI</sequence>
<evidence type="ECO:0000313" key="2">
    <source>
        <dbReference type="Proteomes" id="UP000294513"/>
    </source>
</evidence>
<keyword evidence="2" id="KW-1185">Reference proteome</keyword>
<dbReference type="AlphaFoldDB" id="A0A4V2YYJ8"/>
<name>A0A4V2YYJ8_9ACTN</name>
<proteinExistence type="predicted"/>